<dbReference type="InterPro" id="IPR050950">
    <property type="entry name" value="HTH-type_LysR_regulators"/>
</dbReference>
<proteinExistence type="inferred from homology"/>
<dbReference type="PROSITE" id="PS50931">
    <property type="entry name" value="HTH_LYSR"/>
    <property type="match status" value="1"/>
</dbReference>
<dbReference type="Pfam" id="PF03466">
    <property type="entry name" value="LysR_substrate"/>
    <property type="match status" value="1"/>
</dbReference>
<keyword evidence="4" id="KW-0804">Transcription</keyword>
<dbReference type="InterPro" id="IPR005119">
    <property type="entry name" value="LysR_subst-bd"/>
</dbReference>
<dbReference type="AlphaFoldDB" id="A0AA41WZ29"/>
<comment type="caution">
    <text evidence="6">The sequence shown here is derived from an EMBL/GenBank/DDBJ whole genome shotgun (WGS) entry which is preliminary data.</text>
</comment>
<dbReference type="GO" id="GO:0003700">
    <property type="term" value="F:DNA-binding transcription factor activity"/>
    <property type="evidence" value="ECO:0007669"/>
    <property type="project" value="InterPro"/>
</dbReference>
<dbReference type="GO" id="GO:0005829">
    <property type="term" value="C:cytosol"/>
    <property type="evidence" value="ECO:0007669"/>
    <property type="project" value="TreeGrafter"/>
</dbReference>
<dbReference type="Gene3D" id="3.40.190.290">
    <property type="match status" value="1"/>
</dbReference>
<evidence type="ECO:0000259" key="5">
    <source>
        <dbReference type="PROSITE" id="PS50931"/>
    </source>
</evidence>
<dbReference type="RefSeq" id="WP_254097677.1">
    <property type="nucleotide sequence ID" value="NZ_JANATA010000001.1"/>
</dbReference>
<evidence type="ECO:0000313" key="7">
    <source>
        <dbReference type="Proteomes" id="UP001165413"/>
    </source>
</evidence>
<dbReference type="EMBL" id="JANATA010000001">
    <property type="protein sequence ID" value="MCP3427381.1"/>
    <property type="molecule type" value="Genomic_DNA"/>
</dbReference>
<reference evidence="6" key="1">
    <citation type="submission" date="2022-07" db="EMBL/GenBank/DDBJ databases">
        <title>Characterization of the Novel Bacterium Alteromonas immobilis LMIT006 and Alteromonas gregis LMIT007.</title>
        <authorList>
            <person name="Lin X."/>
        </authorList>
    </citation>
    <scope>NUCLEOTIDE SEQUENCE</scope>
    <source>
        <strain evidence="6">LMIT007</strain>
    </source>
</reference>
<evidence type="ECO:0000256" key="1">
    <source>
        <dbReference type="ARBA" id="ARBA00009437"/>
    </source>
</evidence>
<dbReference type="FunFam" id="1.10.10.10:FF:000001">
    <property type="entry name" value="LysR family transcriptional regulator"/>
    <property type="match status" value="1"/>
</dbReference>
<evidence type="ECO:0000256" key="3">
    <source>
        <dbReference type="ARBA" id="ARBA00023125"/>
    </source>
</evidence>
<dbReference type="Gene3D" id="1.10.10.10">
    <property type="entry name" value="Winged helix-like DNA-binding domain superfamily/Winged helix DNA-binding domain"/>
    <property type="match status" value="1"/>
</dbReference>
<keyword evidence="2" id="KW-0805">Transcription regulation</keyword>
<dbReference type="PANTHER" id="PTHR30419">
    <property type="entry name" value="HTH-TYPE TRANSCRIPTIONAL REGULATOR YBHD"/>
    <property type="match status" value="1"/>
</dbReference>
<keyword evidence="3" id="KW-0238">DNA-binding</keyword>
<dbReference type="InterPro" id="IPR036388">
    <property type="entry name" value="WH-like_DNA-bd_sf"/>
</dbReference>
<gene>
    <name evidence="6" type="ORF">NLF92_00275</name>
</gene>
<name>A0AA41WZ29_9ALTE</name>
<dbReference type="InterPro" id="IPR000847">
    <property type="entry name" value="LysR_HTH_N"/>
</dbReference>
<comment type="similarity">
    <text evidence="1">Belongs to the LysR transcriptional regulatory family.</text>
</comment>
<accession>A0AA41WZ29</accession>
<evidence type="ECO:0000313" key="6">
    <source>
        <dbReference type="EMBL" id="MCP3427381.1"/>
    </source>
</evidence>
<feature type="domain" description="HTH lysR-type" evidence="5">
    <location>
        <begin position="2"/>
        <end position="59"/>
    </location>
</feature>
<organism evidence="6 7">
    <name type="scientific">Opacimonas viscosa</name>
    <dbReference type="NCBI Taxonomy" id="2961944"/>
    <lineage>
        <taxon>Bacteria</taxon>
        <taxon>Pseudomonadati</taxon>
        <taxon>Pseudomonadota</taxon>
        <taxon>Gammaproteobacteria</taxon>
        <taxon>Alteromonadales</taxon>
        <taxon>Alteromonadaceae</taxon>
        <taxon>Opacimonas</taxon>
    </lineage>
</organism>
<keyword evidence="7" id="KW-1185">Reference proteome</keyword>
<evidence type="ECO:0000256" key="2">
    <source>
        <dbReference type="ARBA" id="ARBA00023015"/>
    </source>
</evidence>
<dbReference type="Proteomes" id="UP001165413">
    <property type="component" value="Unassembled WGS sequence"/>
</dbReference>
<dbReference type="SUPFAM" id="SSF46785">
    <property type="entry name" value="Winged helix' DNA-binding domain"/>
    <property type="match status" value="1"/>
</dbReference>
<dbReference type="Pfam" id="PF00126">
    <property type="entry name" value="HTH_1"/>
    <property type="match status" value="1"/>
</dbReference>
<dbReference type="GO" id="GO:0003677">
    <property type="term" value="F:DNA binding"/>
    <property type="evidence" value="ECO:0007669"/>
    <property type="project" value="UniProtKB-KW"/>
</dbReference>
<dbReference type="PRINTS" id="PR00039">
    <property type="entry name" value="HTHLYSR"/>
</dbReference>
<sequence>MLSIKQLQAFIYVAQSQNFAQAAVKMHVSQPALSSAIKKCEDILGGELFARTTRTVELTKEGRLFLPKALRLYQDYIDLINDTQAVFDKQQGTLHIACIPSFAEAGLIDVLAPFIQQYPTIKIKIEDVVVESVVDSVLHERAEIGILFAPTNSDEVDFLPLFDDEFMLVMAPQHPLANVPFTSLQQLNNCAFVTMNQHANLRVFIDEILADAGIYVDYVAEASQIATLANLVKANMGLAILPALSKTHLLQQGLVCKSIHYPGLQRSLGMIRKKEANISVTAQAFWAMVSDMQRA</sequence>
<evidence type="ECO:0000256" key="4">
    <source>
        <dbReference type="ARBA" id="ARBA00023163"/>
    </source>
</evidence>
<dbReference type="InterPro" id="IPR036390">
    <property type="entry name" value="WH_DNA-bd_sf"/>
</dbReference>
<dbReference type="SUPFAM" id="SSF53850">
    <property type="entry name" value="Periplasmic binding protein-like II"/>
    <property type="match status" value="1"/>
</dbReference>
<protein>
    <submittedName>
        <fullName evidence="6">LysR family transcriptional regulator</fullName>
    </submittedName>
</protein>
<dbReference type="PANTHER" id="PTHR30419:SF30">
    <property type="entry name" value="LYSR FAMILY TRANSCRIPTIONAL REGULATOR"/>
    <property type="match status" value="1"/>
</dbReference>